<reference evidence="3 4" key="1">
    <citation type="submission" date="2018-06" db="EMBL/GenBank/DDBJ databases">
        <authorList>
            <consortium name="Pathogen Informatics"/>
            <person name="Doyle S."/>
        </authorList>
    </citation>
    <scope>NUCLEOTIDE SEQUENCE [LARGE SCALE GENOMIC DNA]</scope>
    <source>
        <strain evidence="3 4">NCTC11862</strain>
    </source>
</reference>
<dbReference type="EMBL" id="UFXQ01000001">
    <property type="protein sequence ID" value="STC68993.1"/>
    <property type="molecule type" value="Genomic_DNA"/>
</dbReference>
<evidence type="ECO:0000259" key="2">
    <source>
        <dbReference type="Pfam" id="PF00582"/>
    </source>
</evidence>
<dbReference type="InterPro" id="IPR006015">
    <property type="entry name" value="Universal_stress_UspA"/>
</dbReference>
<dbReference type="InterPro" id="IPR006016">
    <property type="entry name" value="UspA"/>
</dbReference>
<gene>
    <name evidence="3" type="primary">uspA2</name>
    <name evidence="3" type="ORF">NCTC11862_00770</name>
</gene>
<name>A0A376CKY1_9CORY</name>
<proteinExistence type="inferred from homology"/>
<sequence>MLIAYDGTSIAAHALRQAAALLKAEAVEIITAWEPMTRTNARAASMTGSHQPAYTGEDDTAYEHARNVCEEGIELAESLGLSVQAHIVEHTGNIAQAIADAADELGVDVIVAGTRGISGVKSWFSNSTAANVLQTANCPVFVVPSSSDED</sequence>
<dbReference type="CDD" id="cd00293">
    <property type="entry name" value="USP-like"/>
    <property type="match status" value="1"/>
</dbReference>
<dbReference type="PANTHER" id="PTHR46268:SF15">
    <property type="entry name" value="UNIVERSAL STRESS PROTEIN HP_0031"/>
    <property type="match status" value="1"/>
</dbReference>
<evidence type="ECO:0000313" key="4">
    <source>
        <dbReference type="Proteomes" id="UP000254467"/>
    </source>
</evidence>
<dbReference type="PANTHER" id="PTHR46268">
    <property type="entry name" value="STRESS RESPONSE PROTEIN NHAX"/>
    <property type="match status" value="1"/>
</dbReference>
<dbReference type="Gene3D" id="3.40.50.620">
    <property type="entry name" value="HUPs"/>
    <property type="match status" value="1"/>
</dbReference>
<evidence type="ECO:0000313" key="3">
    <source>
        <dbReference type="EMBL" id="STC68993.1"/>
    </source>
</evidence>
<keyword evidence="4" id="KW-1185">Reference proteome</keyword>
<dbReference type="PRINTS" id="PR01438">
    <property type="entry name" value="UNVRSLSTRESS"/>
</dbReference>
<comment type="similarity">
    <text evidence="1">Belongs to the universal stress protein A family.</text>
</comment>
<organism evidence="3 4">
    <name type="scientific">Corynebacterium pilosum</name>
    <dbReference type="NCBI Taxonomy" id="35756"/>
    <lineage>
        <taxon>Bacteria</taxon>
        <taxon>Bacillati</taxon>
        <taxon>Actinomycetota</taxon>
        <taxon>Actinomycetes</taxon>
        <taxon>Mycobacteriales</taxon>
        <taxon>Corynebacteriaceae</taxon>
        <taxon>Corynebacterium</taxon>
    </lineage>
</organism>
<dbReference type="Pfam" id="PF00582">
    <property type="entry name" value="Usp"/>
    <property type="match status" value="1"/>
</dbReference>
<dbReference type="InterPro" id="IPR014729">
    <property type="entry name" value="Rossmann-like_a/b/a_fold"/>
</dbReference>
<dbReference type="Proteomes" id="UP000254467">
    <property type="component" value="Unassembled WGS sequence"/>
</dbReference>
<dbReference type="SUPFAM" id="SSF52402">
    <property type="entry name" value="Adenine nucleotide alpha hydrolases-like"/>
    <property type="match status" value="1"/>
</dbReference>
<dbReference type="STRING" id="35756.GCA_001044155_00626"/>
<dbReference type="AlphaFoldDB" id="A0A376CKY1"/>
<protein>
    <submittedName>
        <fullName evidence="3">Universal stress protein</fullName>
    </submittedName>
</protein>
<evidence type="ECO:0000256" key="1">
    <source>
        <dbReference type="ARBA" id="ARBA00008791"/>
    </source>
</evidence>
<feature type="domain" description="UspA" evidence="2">
    <location>
        <begin position="2"/>
        <end position="144"/>
    </location>
</feature>
<accession>A0A376CKY1</accession>